<dbReference type="EMBL" id="LLKB01000005">
    <property type="protein sequence ID" value="KQC85451.1"/>
    <property type="molecule type" value="Genomic_DNA"/>
</dbReference>
<comment type="caution">
    <text evidence="1">The sequence shown here is derived from an EMBL/GenBank/DDBJ whole genome shotgun (WGS) entry which is preliminary data.</text>
</comment>
<protein>
    <submittedName>
        <fullName evidence="1">Uncharacterized protein</fullName>
    </submittedName>
</protein>
<dbReference type="Proteomes" id="UP000050833">
    <property type="component" value="Unassembled WGS sequence"/>
</dbReference>
<dbReference type="AlphaFoldDB" id="A0AAW3JUH9"/>
<name>A0AAW3JUH9_9FIRM</name>
<accession>A0AAW3JUH9</accession>
<proteinExistence type="predicted"/>
<gene>
    <name evidence="1" type="ORF">APZ18_12285</name>
</gene>
<keyword evidence="2" id="KW-1185">Reference proteome</keyword>
<sequence>MRLISDENLKDRASEYCLSEDEFRRFCEIIDAEPTACDVNKLIKHLNDYALQEAPNDNESPGERRISKAVYDTIQNCIKSIKETVGAYDKG</sequence>
<evidence type="ECO:0000313" key="1">
    <source>
        <dbReference type="EMBL" id="KQC85451.1"/>
    </source>
</evidence>
<evidence type="ECO:0000313" key="2">
    <source>
        <dbReference type="Proteomes" id="UP000050833"/>
    </source>
</evidence>
<organism evidence="1 2">
    <name type="scientific">Butyribacter intestini</name>
    <dbReference type="NCBI Taxonomy" id="1703332"/>
    <lineage>
        <taxon>Bacteria</taxon>
        <taxon>Bacillati</taxon>
        <taxon>Bacillota</taxon>
        <taxon>Clostridia</taxon>
        <taxon>Lachnospirales</taxon>
        <taxon>Lachnospiraceae</taxon>
        <taxon>Butyribacter</taxon>
    </lineage>
</organism>
<reference evidence="1 2" key="1">
    <citation type="submission" date="2015-10" db="EMBL/GenBank/DDBJ databases">
        <title>Butyribacter intestini gen. nov., sp. nov., a butyric acid-producing bacterium of the family Lachnospiraceae isolated from the human faeces.</title>
        <authorList>
            <person name="Zou Y."/>
            <person name="Xue W."/>
            <person name="Luo G."/>
            <person name="Lv M."/>
        </authorList>
    </citation>
    <scope>NUCLEOTIDE SEQUENCE [LARGE SCALE GENOMIC DNA]</scope>
    <source>
        <strain evidence="1 2">TF01-11</strain>
    </source>
</reference>
<dbReference type="RefSeq" id="WP_055945335.1">
    <property type="nucleotide sequence ID" value="NZ_LLKB01000005.1"/>
</dbReference>